<proteinExistence type="predicted"/>
<dbReference type="EMBL" id="CAJNOH010002057">
    <property type="protein sequence ID" value="CAF1269669.1"/>
    <property type="molecule type" value="Genomic_DNA"/>
</dbReference>
<dbReference type="EMBL" id="CAJNOL010003154">
    <property type="protein sequence ID" value="CAF1549199.1"/>
    <property type="molecule type" value="Genomic_DNA"/>
</dbReference>
<keyword evidence="1" id="KW-1133">Transmembrane helix</keyword>
<organism evidence="3 4">
    <name type="scientific">Rotaria sordida</name>
    <dbReference type="NCBI Taxonomy" id="392033"/>
    <lineage>
        <taxon>Eukaryota</taxon>
        <taxon>Metazoa</taxon>
        <taxon>Spiralia</taxon>
        <taxon>Gnathifera</taxon>
        <taxon>Rotifera</taxon>
        <taxon>Eurotatoria</taxon>
        <taxon>Bdelloidea</taxon>
        <taxon>Philodinida</taxon>
        <taxon>Philodinidae</taxon>
        <taxon>Rotaria</taxon>
    </lineage>
</organism>
<protein>
    <submittedName>
        <fullName evidence="3">Uncharacterized protein</fullName>
    </submittedName>
</protein>
<gene>
    <name evidence="3" type="ORF">JXQ802_LOCUS43506</name>
    <name evidence="2" type="ORF">PYM288_LOCUS28310</name>
</gene>
<dbReference type="SUPFAM" id="SSF81321">
    <property type="entry name" value="Family A G protein-coupled receptor-like"/>
    <property type="match status" value="1"/>
</dbReference>
<evidence type="ECO:0000256" key="1">
    <source>
        <dbReference type="SAM" id="Phobius"/>
    </source>
</evidence>
<feature type="transmembrane region" description="Helical" evidence="1">
    <location>
        <begin position="40"/>
        <end position="65"/>
    </location>
</feature>
<dbReference type="Gene3D" id="1.20.1070.10">
    <property type="entry name" value="Rhodopsin 7-helix transmembrane proteins"/>
    <property type="match status" value="1"/>
</dbReference>
<evidence type="ECO:0000313" key="2">
    <source>
        <dbReference type="EMBL" id="CAF1269669.1"/>
    </source>
</evidence>
<keyword evidence="1" id="KW-0472">Membrane</keyword>
<feature type="transmembrane region" description="Helical" evidence="1">
    <location>
        <begin position="115"/>
        <end position="137"/>
    </location>
</feature>
<sequence>MVKIIIVVISIEVVIGIILNVLNIGTFVQRSTHDSGSGFYLLASSCINLLTIITLMCKMIVLLSIEQNRWSCSLLEFLLKWWPTSCEWLGSCVAIERTMVVKRQTQFSRPRSKYLAKWVIPGVVICTAAICSFELVLRQVVTDTNDERPCKDYLLQAHCIQILEVLLLLLDITGDTNSIPPNHLAEILTEQDTNHIKYRTFEKMCNERISNENNTKSLRDIISGKALVPESNQVSANKPSILLIDQVDVFCSYEFGIVRFPVVHIYDKYITEMQKNTEKYNEW</sequence>
<feature type="transmembrane region" description="Helical" evidence="1">
    <location>
        <begin position="6"/>
        <end position="28"/>
    </location>
</feature>
<accession>A0A815WY24</accession>
<evidence type="ECO:0000313" key="4">
    <source>
        <dbReference type="Proteomes" id="UP000663870"/>
    </source>
</evidence>
<comment type="caution">
    <text evidence="3">The sequence shown here is derived from an EMBL/GenBank/DDBJ whole genome shotgun (WGS) entry which is preliminary data.</text>
</comment>
<reference evidence="3" key="1">
    <citation type="submission" date="2021-02" db="EMBL/GenBank/DDBJ databases">
        <authorList>
            <person name="Nowell W R."/>
        </authorList>
    </citation>
    <scope>NUCLEOTIDE SEQUENCE</scope>
</reference>
<dbReference type="Proteomes" id="UP000663870">
    <property type="component" value="Unassembled WGS sequence"/>
</dbReference>
<keyword evidence="1" id="KW-0812">Transmembrane</keyword>
<keyword evidence="4" id="KW-1185">Reference proteome</keyword>
<dbReference type="AlphaFoldDB" id="A0A815WY24"/>
<evidence type="ECO:0000313" key="3">
    <source>
        <dbReference type="EMBL" id="CAF1549199.1"/>
    </source>
</evidence>
<name>A0A815WY24_9BILA</name>
<dbReference type="Proteomes" id="UP000663854">
    <property type="component" value="Unassembled WGS sequence"/>
</dbReference>